<dbReference type="KEGG" id="mes:Meso_1884"/>
<dbReference type="EMBL" id="CP000390">
    <property type="protein sequence ID" value="ABG63277.1"/>
    <property type="molecule type" value="Genomic_DNA"/>
</dbReference>
<dbReference type="Pfam" id="PF18013">
    <property type="entry name" value="Phage_lysozyme2"/>
    <property type="match status" value="1"/>
</dbReference>
<feature type="coiled-coil region" evidence="1">
    <location>
        <begin position="293"/>
        <end position="343"/>
    </location>
</feature>
<dbReference type="Gene3D" id="1.10.530.10">
    <property type="match status" value="1"/>
</dbReference>
<feature type="coiled-coil region" evidence="1">
    <location>
        <begin position="372"/>
        <end position="422"/>
    </location>
</feature>
<proteinExistence type="predicted"/>
<dbReference type="STRING" id="266779.Meso_1884"/>
<evidence type="ECO:0000259" key="2">
    <source>
        <dbReference type="Pfam" id="PF18013"/>
    </source>
</evidence>
<gene>
    <name evidence="3" type="ordered locus">Meso_1884</name>
</gene>
<protein>
    <recommendedName>
        <fullName evidence="2">Phage tail lysozyme domain-containing protein</fullName>
    </recommendedName>
</protein>
<keyword evidence="1" id="KW-0175">Coiled coil</keyword>
<dbReference type="HOGENOM" id="CLU_347709_0_0_5"/>
<name>Q11H48_CHESB</name>
<evidence type="ECO:0000313" key="3">
    <source>
        <dbReference type="EMBL" id="ABG63277.1"/>
    </source>
</evidence>
<dbReference type="eggNOG" id="COG1196">
    <property type="taxonomic scope" value="Bacteria"/>
</dbReference>
<dbReference type="AlphaFoldDB" id="Q11H48"/>
<sequence length="811" mass="87123">MATEEERLIVSLEARMNQFEKNFAKANRTANDNFAKIERRAKESGDRLETYLGKSTANIANNFAALASKATIGVTVMAGIVTAFRQVAGSIAEVDREARKAGVTAKTWQQWQYVATATGASVDGVTDALKELNIRGDEFAKTGNGSAKAAFEALGYTAEEVAKKLKDPSRFLDEIIGKLQTLDAAARTRILDDMFGGTGAEEMAKVLGASVAEIQRMRTEAATFTDEQIEAAKKIDAEFNKIWRNFTVYAKKAAIESVGILGQIKSFLGGEWLPGYDQMEENRRYYGSDEFRLKRLQDERANLLRQIEDTESFPDSQAKDFNLQSFRRQLEEVDAEIANLTGTGEGLDQSLDQLGDTTQQTGGTFDSAATSAANFQTALEELKELVPDLKAELDTLAQSDAIETAYRKAADAAKNRQEYEAAGRWRDRARASAEIEALSGDVMARGRKVYSLLRDQGLSHAAAAGITGNAYQESRFDPTAMGDGGTSHGLFQHHGPRMNDLLAFGGRDNAAMQVAFAVQEMRRSGLFGRINSLSDPAEAARLFMTEFERPHPDHANLAARQGFARVAGGWGDPGMWEMPKIPAPDIDPWENLREVTSGVKDNLSDTTTQAEQLGSIAGTAISGLVSALADGKITAQEFSQILAQIAQQLLQMAFSGMQKGALAGGNNFLAGLLGGLLGFSGGGKVSGPGTGTSDSIPARLSDGEFVVKASEARKHGALLEAINSGRVASFAEGGHVGSTTGLARSIASTNNTTFAPSIAINVEGGSRGPEADKAMAEQIAKETRAAIRKEMAEFAQDQMRAGGLFSQRKTH</sequence>
<feature type="domain" description="Phage tail lysozyme" evidence="2">
    <location>
        <begin position="447"/>
        <end position="565"/>
    </location>
</feature>
<dbReference type="InterPro" id="IPR041219">
    <property type="entry name" value="Phage_lysozyme2"/>
</dbReference>
<accession>Q11H48</accession>
<feature type="coiled-coil region" evidence="1">
    <location>
        <begin position="2"/>
        <end position="29"/>
    </location>
</feature>
<organism evidence="3">
    <name type="scientific">Chelativorans sp. (strain BNC1)</name>
    <dbReference type="NCBI Taxonomy" id="266779"/>
    <lineage>
        <taxon>Bacteria</taxon>
        <taxon>Pseudomonadati</taxon>
        <taxon>Pseudomonadota</taxon>
        <taxon>Alphaproteobacteria</taxon>
        <taxon>Hyphomicrobiales</taxon>
        <taxon>Phyllobacteriaceae</taxon>
        <taxon>Chelativorans</taxon>
    </lineage>
</organism>
<evidence type="ECO:0000256" key="1">
    <source>
        <dbReference type="SAM" id="Coils"/>
    </source>
</evidence>
<reference evidence="3" key="1">
    <citation type="submission" date="2006-06" db="EMBL/GenBank/DDBJ databases">
        <title>Complete sequence of chromosome of Chelativorans sp. BNC1.</title>
        <authorList>
            <consortium name="US DOE Joint Genome Institute"/>
            <person name="Copeland A."/>
            <person name="Lucas S."/>
            <person name="Lapidus A."/>
            <person name="Barry K."/>
            <person name="Detter J.C."/>
            <person name="Glavina del Rio T."/>
            <person name="Hammon N."/>
            <person name="Israni S."/>
            <person name="Dalin E."/>
            <person name="Tice H."/>
            <person name="Pitluck S."/>
            <person name="Chertkov O."/>
            <person name="Brettin T."/>
            <person name="Bruce D."/>
            <person name="Han C."/>
            <person name="Tapia R."/>
            <person name="Gilna P."/>
            <person name="Schmutz J."/>
            <person name="Larimer F."/>
            <person name="Land M."/>
            <person name="Hauser L."/>
            <person name="Kyrpides N."/>
            <person name="Mikhailova N."/>
            <person name="Richardson P."/>
        </authorList>
    </citation>
    <scope>NUCLEOTIDE SEQUENCE</scope>
    <source>
        <strain evidence="3">BNC1</strain>
    </source>
</reference>